<dbReference type="EMBL" id="UINC01072599">
    <property type="protein sequence ID" value="SVC08354.1"/>
    <property type="molecule type" value="Genomic_DNA"/>
</dbReference>
<evidence type="ECO:0000313" key="1">
    <source>
        <dbReference type="EMBL" id="SVC08354.1"/>
    </source>
</evidence>
<proteinExistence type="predicted"/>
<sequence length="75" mass="8534">NGKEAPNSESLLLIPGIGILWNSKFGTVMLNMQKPIFLKGSLSGTEAYLDEETDVLQISLSIRKILDYYIPWLYW</sequence>
<dbReference type="AlphaFoldDB" id="A0A382J851"/>
<name>A0A382J851_9ZZZZ</name>
<organism evidence="1">
    <name type="scientific">marine metagenome</name>
    <dbReference type="NCBI Taxonomy" id="408172"/>
    <lineage>
        <taxon>unclassified sequences</taxon>
        <taxon>metagenomes</taxon>
        <taxon>ecological metagenomes</taxon>
    </lineage>
</organism>
<reference evidence="1" key="1">
    <citation type="submission" date="2018-05" db="EMBL/GenBank/DDBJ databases">
        <authorList>
            <person name="Lanie J.A."/>
            <person name="Ng W.-L."/>
            <person name="Kazmierczak K.M."/>
            <person name="Andrzejewski T.M."/>
            <person name="Davidsen T.M."/>
            <person name="Wayne K.J."/>
            <person name="Tettelin H."/>
            <person name="Glass J.I."/>
            <person name="Rusch D."/>
            <person name="Podicherti R."/>
            <person name="Tsui H.-C.T."/>
            <person name="Winkler M.E."/>
        </authorList>
    </citation>
    <scope>NUCLEOTIDE SEQUENCE</scope>
</reference>
<feature type="non-terminal residue" evidence="1">
    <location>
        <position position="1"/>
    </location>
</feature>
<accession>A0A382J851</accession>
<gene>
    <name evidence="1" type="ORF">METZ01_LOCUS261208</name>
</gene>
<protein>
    <submittedName>
        <fullName evidence="1">Uncharacterized protein</fullName>
    </submittedName>
</protein>